<dbReference type="AlphaFoldDB" id="A0A4V3QXD0"/>
<dbReference type="InterPro" id="IPR025351">
    <property type="entry name" value="Pvc16_N"/>
</dbReference>
<accession>A0A4V3QXD0</accession>
<organism evidence="2 3">
    <name type="scientific">Sphingomonas naasensis</name>
    <dbReference type="NCBI Taxonomy" id="1344951"/>
    <lineage>
        <taxon>Bacteria</taxon>
        <taxon>Pseudomonadati</taxon>
        <taxon>Pseudomonadota</taxon>
        <taxon>Alphaproteobacteria</taxon>
        <taxon>Sphingomonadales</taxon>
        <taxon>Sphingomonadaceae</taxon>
        <taxon>Sphingomonas</taxon>
    </lineage>
</organism>
<evidence type="ECO:0000259" key="1">
    <source>
        <dbReference type="Pfam" id="PF14065"/>
    </source>
</evidence>
<comment type="caution">
    <text evidence="2">The sequence shown here is derived from an EMBL/GenBank/DDBJ whole genome shotgun (WGS) entry which is preliminary data.</text>
</comment>
<dbReference type="Pfam" id="PF14065">
    <property type="entry name" value="Pvc16_N"/>
    <property type="match status" value="1"/>
</dbReference>
<feature type="domain" description="Pvc16 N-terminal" evidence="1">
    <location>
        <begin position="11"/>
        <end position="185"/>
    </location>
</feature>
<dbReference type="EMBL" id="SRXU01000001">
    <property type="protein sequence ID" value="TGX46022.1"/>
    <property type="molecule type" value="Genomic_DNA"/>
</dbReference>
<gene>
    <name evidence="2" type="ORF">E5A74_02280</name>
</gene>
<sequence>MANYRAIAAASATLLGLLRDRFPAGDFGGPLSVELYQAKDFVSPMKEGLAICLWRVAPNISRRALGPRTDIHGRRFKPSLPIDLFYLLVPFADDAERQQRLLGWMLRAMHELGPLVASQLNHFLAESDIFAEAESLDMVNDPLSIADQLTLWDRIKHMPPSATYAMRMLLLDSDERLDEYPIVTERELDMGVLQ</sequence>
<keyword evidence="3" id="KW-1185">Reference proteome</keyword>
<name>A0A4V3QXD0_9SPHN</name>
<dbReference type="RefSeq" id="WP_135982421.1">
    <property type="nucleotide sequence ID" value="NZ_JAASQM010000001.1"/>
</dbReference>
<protein>
    <submittedName>
        <fullName evidence="2">DUF4255 domain-containing protein</fullName>
    </submittedName>
</protein>
<reference evidence="2 3" key="1">
    <citation type="submission" date="2019-04" db="EMBL/GenBank/DDBJ databases">
        <title>Sphingomonas psychrotolerans sp. nov., isolated from soil in the Tianshan Mountains, Xinjiang, China.</title>
        <authorList>
            <person name="Luo Y."/>
            <person name="Sheng H."/>
        </authorList>
    </citation>
    <scope>NUCLEOTIDE SEQUENCE [LARGE SCALE GENOMIC DNA]</scope>
    <source>
        <strain evidence="2 3">KIS18-15</strain>
    </source>
</reference>
<evidence type="ECO:0000313" key="2">
    <source>
        <dbReference type="EMBL" id="TGX46022.1"/>
    </source>
</evidence>
<dbReference type="OrthoDB" id="527247at2"/>
<proteinExistence type="predicted"/>
<dbReference type="Proteomes" id="UP000309848">
    <property type="component" value="Unassembled WGS sequence"/>
</dbReference>
<evidence type="ECO:0000313" key="3">
    <source>
        <dbReference type="Proteomes" id="UP000309848"/>
    </source>
</evidence>